<dbReference type="FunFam" id="3.30.160.60:FF:000688">
    <property type="entry name" value="zinc finger protein 197 isoform X1"/>
    <property type="match status" value="1"/>
</dbReference>
<evidence type="ECO:0000256" key="8">
    <source>
        <dbReference type="PROSITE-ProRule" id="PRU00042"/>
    </source>
</evidence>
<dbReference type="InterPro" id="IPR036236">
    <property type="entry name" value="Znf_C2H2_sf"/>
</dbReference>
<dbReference type="Gene3D" id="3.30.160.60">
    <property type="entry name" value="Classic Zinc Finger"/>
    <property type="match status" value="2"/>
</dbReference>
<feature type="domain" description="C2H2-type" evidence="9">
    <location>
        <begin position="123"/>
        <end position="133"/>
    </location>
</feature>
<organism evidence="10 11">
    <name type="scientific">Lynx pardinus</name>
    <name type="common">Iberian lynx</name>
    <name type="synonym">Felis pardina</name>
    <dbReference type="NCBI Taxonomy" id="191816"/>
    <lineage>
        <taxon>Eukaryota</taxon>
        <taxon>Metazoa</taxon>
        <taxon>Chordata</taxon>
        <taxon>Craniata</taxon>
        <taxon>Vertebrata</taxon>
        <taxon>Euteleostomi</taxon>
        <taxon>Mammalia</taxon>
        <taxon>Eutheria</taxon>
        <taxon>Laurasiatheria</taxon>
        <taxon>Carnivora</taxon>
        <taxon>Feliformia</taxon>
        <taxon>Felidae</taxon>
        <taxon>Felinae</taxon>
        <taxon>Lynx</taxon>
    </lineage>
</organism>
<dbReference type="Pfam" id="PF13465">
    <property type="entry name" value="zf-H2C2_2"/>
    <property type="match status" value="1"/>
</dbReference>
<dbReference type="EMBL" id="CAAGRJ010032580">
    <property type="protein sequence ID" value="VFV42823.1"/>
    <property type="molecule type" value="Genomic_DNA"/>
</dbReference>
<evidence type="ECO:0000256" key="7">
    <source>
        <dbReference type="ARBA" id="ARBA00023242"/>
    </source>
</evidence>
<evidence type="ECO:0000313" key="10">
    <source>
        <dbReference type="EMBL" id="VFV42823.1"/>
    </source>
</evidence>
<keyword evidence="11" id="KW-1185">Reference proteome</keyword>
<proteinExistence type="inferred from homology"/>
<dbReference type="Proteomes" id="UP000386466">
    <property type="component" value="Unassembled WGS sequence"/>
</dbReference>
<evidence type="ECO:0000256" key="2">
    <source>
        <dbReference type="ARBA" id="ARBA00006991"/>
    </source>
</evidence>
<dbReference type="FunFam" id="3.30.160.60:FF:000478">
    <property type="entry name" value="Zinc finger protein 133"/>
    <property type="match status" value="1"/>
</dbReference>
<accession>A0A485PF46</accession>
<dbReference type="PANTHER" id="PTHR23226">
    <property type="entry name" value="ZINC FINGER AND SCAN DOMAIN-CONTAINING"/>
    <property type="match status" value="1"/>
</dbReference>
<evidence type="ECO:0000256" key="1">
    <source>
        <dbReference type="ARBA" id="ARBA00004123"/>
    </source>
</evidence>
<feature type="non-terminal residue" evidence="10">
    <location>
        <position position="133"/>
    </location>
</feature>
<reference evidence="10 11" key="1">
    <citation type="submission" date="2019-01" db="EMBL/GenBank/DDBJ databases">
        <authorList>
            <person name="Alioto T."/>
            <person name="Alioto T."/>
        </authorList>
    </citation>
    <scope>NUCLEOTIDE SEQUENCE [LARGE SCALE GENOMIC DNA]</scope>
</reference>
<dbReference type="GO" id="GO:0008270">
    <property type="term" value="F:zinc ion binding"/>
    <property type="evidence" value="ECO:0007669"/>
    <property type="project" value="UniProtKB-KW"/>
</dbReference>
<gene>
    <name evidence="10" type="ORF">LYPA_23C022812</name>
</gene>
<evidence type="ECO:0000256" key="5">
    <source>
        <dbReference type="ARBA" id="ARBA00022771"/>
    </source>
</evidence>
<dbReference type="InterPro" id="IPR013087">
    <property type="entry name" value="Znf_C2H2_type"/>
</dbReference>
<dbReference type="PROSITE" id="PS50157">
    <property type="entry name" value="ZINC_FINGER_C2H2_2"/>
    <property type="match status" value="3"/>
</dbReference>
<dbReference type="SUPFAM" id="SSF57667">
    <property type="entry name" value="beta-beta-alpha zinc fingers"/>
    <property type="match status" value="1"/>
</dbReference>
<dbReference type="AlphaFoldDB" id="A0A485PF46"/>
<keyword evidence="5 8" id="KW-0863">Zinc-finger</keyword>
<dbReference type="GO" id="GO:0000981">
    <property type="term" value="F:DNA-binding transcription factor activity, RNA polymerase II-specific"/>
    <property type="evidence" value="ECO:0007669"/>
    <property type="project" value="TreeGrafter"/>
</dbReference>
<feature type="non-terminal residue" evidence="10">
    <location>
        <position position="1"/>
    </location>
</feature>
<dbReference type="SMART" id="SM00355">
    <property type="entry name" value="ZnF_C2H2"/>
    <property type="match status" value="2"/>
</dbReference>
<dbReference type="PROSITE" id="PS00028">
    <property type="entry name" value="ZINC_FINGER_C2H2_1"/>
    <property type="match status" value="2"/>
</dbReference>
<evidence type="ECO:0000259" key="9">
    <source>
        <dbReference type="PROSITE" id="PS50157"/>
    </source>
</evidence>
<keyword evidence="6" id="KW-0862">Zinc</keyword>
<keyword evidence="4" id="KW-0677">Repeat</keyword>
<comment type="subcellular location">
    <subcellularLocation>
        <location evidence="1">Nucleus</location>
    </subcellularLocation>
</comment>
<feature type="domain" description="C2H2-type" evidence="9">
    <location>
        <begin position="95"/>
        <end position="122"/>
    </location>
</feature>
<keyword evidence="3" id="KW-0479">Metal-binding</keyword>
<name>A0A485PF46_LYNPA</name>
<evidence type="ECO:0000256" key="3">
    <source>
        <dbReference type="ARBA" id="ARBA00022723"/>
    </source>
</evidence>
<comment type="similarity">
    <text evidence="2">Belongs to the krueppel C2H2-type zinc-finger protein family.</text>
</comment>
<evidence type="ECO:0000256" key="6">
    <source>
        <dbReference type="ARBA" id="ARBA00022833"/>
    </source>
</evidence>
<evidence type="ECO:0000313" key="11">
    <source>
        <dbReference type="Proteomes" id="UP000386466"/>
    </source>
</evidence>
<feature type="domain" description="C2H2-type" evidence="9">
    <location>
        <begin position="67"/>
        <end position="94"/>
    </location>
</feature>
<evidence type="ECO:0000256" key="4">
    <source>
        <dbReference type="ARBA" id="ARBA00022737"/>
    </source>
</evidence>
<sequence>ITYNHYSLTMYLPILNRSPLVESVCERIEGDPCGETLNPITSFTVHEGCPTGGKSLPRRRRTGDRHLECKECGKTFKKHLQFERHMTTHNVMKPYECRECGKTFKHHPDLRVHMRTHTGERPYECKECGKSFR</sequence>
<protein>
    <submittedName>
        <fullName evidence="10">Zinc finger protein 14-like</fullName>
    </submittedName>
</protein>
<dbReference type="Gene3D" id="1.10.10.1550">
    <property type="entry name" value="ROS/MUCR transcriptional regulator protein"/>
    <property type="match status" value="1"/>
</dbReference>
<dbReference type="GO" id="GO:0005634">
    <property type="term" value="C:nucleus"/>
    <property type="evidence" value="ECO:0007669"/>
    <property type="project" value="UniProtKB-SubCell"/>
</dbReference>
<dbReference type="InterPro" id="IPR041920">
    <property type="entry name" value="ROS/MUCR_sf"/>
</dbReference>
<dbReference type="GO" id="GO:0000978">
    <property type="term" value="F:RNA polymerase II cis-regulatory region sequence-specific DNA binding"/>
    <property type="evidence" value="ECO:0007669"/>
    <property type="project" value="TreeGrafter"/>
</dbReference>
<keyword evidence="7" id="KW-0539">Nucleus</keyword>
<dbReference type="Pfam" id="PF00096">
    <property type="entry name" value="zf-C2H2"/>
    <property type="match status" value="1"/>
</dbReference>
<dbReference type="PANTHER" id="PTHR23226:SF366">
    <property type="entry name" value="ZINC FINGER PROTEIN ZFP2"/>
    <property type="match status" value="1"/>
</dbReference>